<organism evidence="1">
    <name type="scientific">marine sediment metagenome</name>
    <dbReference type="NCBI Taxonomy" id="412755"/>
    <lineage>
        <taxon>unclassified sequences</taxon>
        <taxon>metagenomes</taxon>
        <taxon>ecological metagenomes</taxon>
    </lineage>
</organism>
<dbReference type="AlphaFoldDB" id="X1GKU1"/>
<dbReference type="EMBL" id="BARU01010497">
    <property type="protein sequence ID" value="GAH33618.1"/>
    <property type="molecule type" value="Genomic_DNA"/>
</dbReference>
<name>X1GKU1_9ZZZZ</name>
<sequence>MKREEKKEKELKKNLDVTDEDGLKIAYDTEELERQFPQLMWELSEKKKSLKIEGVNYEIEQTKKELKVNQDINYYEDLLNPNTIDFIRRCNKKEDASEILDYLLKRNELNFQDYNALKNRLKEEGGLKKIIAECGGLKTSGYYERKFPRKINILNSDQSKNESLD</sequence>
<gene>
    <name evidence="1" type="ORF">S03H2_20000</name>
</gene>
<protein>
    <recommendedName>
        <fullName evidence="2">DUF2095 domain-containing protein</fullName>
    </recommendedName>
</protein>
<reference evidence="1" key="1">
    <citation type="journal article" date="2014" name="Front. Microbiol.">
        <title>High frequency of phylogenetically diverse reductive dehalogenase-homologous genes in deep subseafloor sedimentary metagenomes.</title>
        <authorList>
            <person name="Kawai M."/>
            <person name="Futagami T."/>
            <person name="Toyoda A."/>
            <person name="Takaki Y."/>
            <person name="Nishi S."/>
            <person name="Hori S."/>
            <person name="Arai W."/>
            <person name="Tsubouchi T."/>
            <person name="Morono Y."/>
            <person name="Uchiyama I."/>
            <person name="Ito T."/>
            <person name="Fujiyama A."/>
            <person name="Inagaki F."/>
            <person name="Takami H."/>
        </authorList>
    </citation>
    <scope>NUCLEOTIDE SEQUENCE</scope>
    <source>
        <strain evidence="1">Expedition CK06-06</strain>
    </source>
</reference>
<evidence type="ECO:0008006" key="2">
    <source>
        <dbReference type="Google" id="ProtNLM"/>
    </source>
</evidence>
<dbReference type="Pfam" id="PF09868">
    <property type="entry name" value="DUF2095"/>
    <property type="match status" value="1"/>
</dbReference>
<accession>X1GKU1</accession>
<evidence type="ECO:0000313" key="1">
    <source>
        <dbReference type="EMBL" id="GAH33618.1"/>
    </source>
</evidence>
<comment type="caution">
    <text evidence="1">The sequence shown here is derived from an EMBL/GenBank/DDBJ whole genome shotgun (WGS) entry which is preliminary data.</text>
</comment>
<proteinExistence type="predicted"/>
<dbReference type="InterPro" id="IPR018662">
    <property type="entry name" value="DUF2095"/>
</dbReference>